<feature type="compositionally biased region" description="Basic residues" evidence="1">
    <location>
        <begin position="517"/>
        <end position="528"/>
    </location>
</feature>
<dbReference type="RefSeq" id="XP_024553833.1">
    <property type="nucleotide sequence ID" value="XM_024698016.1"/>
</dbReference>
<feature type="compositionally biased region" description="Polar residues" evidence="1">
    <location>
        <begin position="150"/>
        <end position="164"/>
    </location>
</feature>
<reference evidence="2 3" key="2">
    <citation type="journal article" date="2012" name="Eukaryot. Cell">
        <title>Genome update of Botrytis cinerea strains B05.10 and T4.</title>
        <authorList>
            <person name="Staats M."/>
            <person name="van Kan J.A."/>
        </authorList>
    </citation>
    <scope>NUCLEOTIDE SEQUENCE [LARGE SCALE GENOMIC DNA]</scope>
    <source>
        <strain evidence="2 3">B05.10</strain>
    </source>
</reference>
<keyword evidence="3" id="KW-1185">Reference proteome</keyword>
<feature type="compositionally biased region" description="Low complexity" evidence="1">
    <location>
        <begin position="362"/>
        <end position="371"/>
    </location>
</feature>
<feature type="compositionally biased region" description="Acidic residues" evidence="1">
    <location>
        <begin position="316"/>
        <end position="326"/>
    </location>
</feature>
<evidence type="ECO:0000313" key="2">
    <source>
        <dbReference type="EMBL" id="ATZ58512.1"/>
    </source>
</evidence>
<feature type="compositionally biased region" description="Polar residues" evidence="1">
    <location>
        <begin position="171"/>
        <end position="182"/>
    </location>
</feature>
<feature type="compositionally biased region" description="Low complexity" evidence="1">
    <location>
        <begin position="10"/>
        <end position="23"/>
    </location>
</feature>
<feature type="compositionally biased region" description="Polar residues" evidence="1">
    <location>
        <begin position="279"/>
        <end position="295"/>
    </location>
</feature>
<feature type="compositionally biased region" description="Low complexity" evidence="1">
    <location>
        <begin position="439"/>
        <end position="452"/>
    </location>
</feature>
<feature type="compositionally biased region" description="Low complexity" evidence="1">
    <location>
        <begin position="504"/>
        <end position="516"/>
    </location>
</feature>
<dbReference type="OrthoDB" id="5423493at2759"/>
<feature type="compositionally biased region" description="Polar residues" evidence="1">
    <location>
        <begin position="404"/>
        <end position="421"/>
    </location>
</feature>
<organism evidence="2 3">
    <name type="scientific">Botryotinia fuckeliana (strain B05.10)</name>
    <name type="common">Noble rot fungus</name>
    <name type="synonym">Botrytis cinerea</name>
    <dbReference type="NCBI Taxonomy" id="332648"/>
    <lineage>
        <taxon>Eukaryota</taxon>
        <taxon>Fungi</taxon>
        <taxon>Dikarya</taxon>
        <taxon>Ascomycota</taxon>
        <taxon>Pezizomycotina</taxon>
        <taxon>Leotiomycetes</taxon>
        <taxon>Helotiales</taxon>
        <taxon>Sclerotiniaceae</taxon>
        <taxon>Botrytis</taxon>
    </lineage>
</organism>
<evidence type="ECO:0000256" key="1">
    <source>
        <dbReference type="SAM" id="MobiDB-lite"/>
    </source>
</evidence>
<dbReference type="AlphaFoldDB" id="A0A384K6W1"/>
<dbReference type="VEuPathDB" id="FungiDB:Bcin16g02750"/>
<reference evidence="2 3" key="1">
    <citation type="journal article" date="2011" name="PLoS Genet.">
        <title>Genomic analysis of the necrotrophic fungal pathogens Sclerotinia sclerotiorum and Botrytis cinerea.</title>
        <authorList>
            <person name="Amselem J."/>
            <person name="Cuomo C.A."/>
            <person name="van Kan J.A."/>
            <person name="Viaud M."/>
            <person name="Benito E.P."/>
            <person name="Couloux A."/>
            <person name="Coutinho P.M."/>
            <person name="de Vries R.P."/>
            <person name="Dyer P.S."/>
            <person name="Fillinger S."/>
            <person name="Fournier E."/>
            <person name="Gout L."/>
            <person name="Hahn M."/>
            <person name="Kohn L."/>
            <person name="Lapalu N."/>
            <person name="Plummer K.M."/>
            <person name="Pradier J.M."/>
            <person name="Quevillon E."/>
            <person name="Sharon A."/>
            <person name="Simon A."/>
            <person name="ten Have A."/>
            <person name="Tudzynski B."/>
            <person name="Tudzynski P."/>
            <person name="Wincker P."/>
            <person name="Andrew M."/>
            <person name="Anthouard V."/>
            <person name="Beever R.E."/>
            <person name="Beffa R."/>
            <person name="Benoit I."/>
            <person name="Bouzid O."/>
            <person name="Brault B."/>
            <person name="Chen Z."/>
            <person name="Choquer M."/>
            <person name="Collemare J."/>
            <person name="Cotton P."/>
            <person name="Danchin E.G."/>
            <person name="Da Silva C."/>
            <person name="Gautier A."/>
            <person name="Giraud C."/>
            <person name="Giraud T."/>
            <person name="Gonzalez C."/>
            <person name="Grossetete S."/>
            <person name="Guldener U."/>
            <person name="Henrissat B."/>
            <person name="Howlett B.J."/>
            <person name="Kodira C."/>
            <person name="Kretschmer M."/>
            <person name="Lappartient A."/>
            <person name="Leroch M."/>
            <person name="Levis C."/>
            <person name="Mauceli E."/>
            <person name="Neuveglise C."/>
            <person name="Oeser B."/>
            <person name="Pearson M."/>
            <person name="Poulain J."/>
            <person name="Poussereau N."/>
            <person name="Quesneville H."/>
            <person name="Rascle C."/>
            <person name="Schumacher J."/>
            <person name="Segurens B."/>
            <person name="Sexton A."/>
            <person name="Silva E."/>
            <person name="Sirven C."/>
            <person name="Soanes D.M."/>
            <person name="Talbot N.J."/>
            <person name="Templeton M."/>
            <person name="Yandava C."/>
            <person name="Yarden O."/>
            <person name="Zeng Q."/>
            <person name="Rollins J.A."/>
            <person name="Lebrun M.H."/>
            <person name="Dickman M."/>
        </authorList>
    </citation>
    <scope>NUCLEOTIDE SEQUENCE [LARGE SCALE GENOMIC DNA]</scope>
    <source>
        <strain evidence="2 3">B05.10</strain>
    </source>
</reference>
<feature type="compositionally biased region" description="Basic and acidic residues" evidence="1">
    <location>
        <begin position="552"/>
        <end position="576"/>
    </location>
</feature>
<dbReference type="EMBL" id="CP009820">
    <property type="protein sequence ID" value="ATZ58512.1"/>
    <property type="molecule type" value="Genomic_DNA"/>
</dbReference>
<protein>
    <submittedName>
        <fullName evidence="2">Uncharacterized protein</fullName>
    </submittedName>
</protein>
<dbReference type="KEGG" id="bfu:BCIN_16g02750"/>
<reference evidence="2 3" key="3">
    <citation type="journal article" date="2017" name="Mol. Plant Pathol.">
        <title>A gapless genome sequence of the fungus Botrytis cinerea.</title>
        <authorList>
            <person name="Van Kan J.A."/>
            <person name="Stassen J.H."/>
            <person name="Mosbach A."/>
            <person name="Van Der Lee T.A."/>
            <person name="Faino L."/>
            <person name="Farmer A.D."/>
            <person name="Papasotiriou D.G."/>
            <person name="Zhou S."/>
            <person name="Seidl M.F."/>
            <person name="Cottam E."/>
            <person name="Edel D."/>
            <person name="Hahn M."/>
            <person name="Schwartz D.C."/>
            <person name="Dietrich R.A."/>
            <person name="Widdison S."/>
            <person name="Scalliet G."/>
        </authorList>
    </citation>
    <scope>NUCLEOTIDE SEQUENCE [LARGE SCALE GENOMIC DNA]</scope>
    <source>
        <strain evidence="2 3">B05.10</strain>
    </source>
</reference>
<dbReference type="GeneID" id="5432362"/>
<evidence type="ECO:0000313" key="3">
    <source>
        <dbReference type="Proteomes" id="UP000001798"/>
    </source>
</evidence>
<feature type="region of interest" description="Disordered" evidence="1">
    <location>
        <begin position="145"/>
        <end position="576"/>
    </location>
</feature>
<dbReference type="Proteomes" id="UP000001798">
    <property type="component" value="Chromosome 16"/>
</dbReference>
<gene>
    <name evidence="2" type="ORF">BCIN_16g02750</name>
</gene>
<feature type="compositionally biased region" description="Acidic residues" evidence="1">
    <location>
        <begin position="47"/>
        <end position="58"/>
    </location>
</feature>
<name>A0A384K6W1_BOTFB</name>
<feature type="region of interest" description="Disordered" evidence="1">
    <location>
        <begin position="1"/>
        <end position="133"/>
    </location>
</feature>
<proteinExistence type="predicted"/>
<sequence length="605" mass="65098">MPRPKRTKVTRPAATATAPAPRVIESTELIEPASLPATAPRARPFDDLYDVSDGDLEAPADATKLAKGKSVATRSSGRNASRNMENTESKESANTTKSKSAPELESDDDTRISSSPEIEAGRRGRRTSAMDNSVLAIGNFRRRAREPSILGQQTTRARSSSIDSNLAEENGLTSVGKRNTSGLGMGTFRGRAGSRRPSSVGGDRPEIGSVLRLGNFKRRAREPSILGTARKPQESRPTFDSDSDSDGFAPEDESTPLNFAKGRAMPSSSSSRKRKLSSVQVPRSQDATHTQQSPSKLPRNDSDLEDTVPATAPIDSNEDDEEGELPELEKEPSPEDSPLSSIEHIGTPEPMSETMAPPRGGSSSLSPAQSLPSPPPPPQPTLNTRQAVTRSRRIINPRTPPPASNTEMHSSPISSPPSLTHSPDIPTRSTRPPRKAAPQPATLSTAALQALLPRRRQRHRSALDVESSDSEVDTTGLGEHDDELTITVAPTARRQASARPTTGASATSSKLTQKAKAAAKGKGKRTYGRKPAPVVSDKENEIDPGDSLAPAQDERSPEEPRSENSSELEKRVGKELKKAARKFKEVDKWELEFEECEASSDQLAR</sequence>
<accession>A0A384K6W1</accession>
<feature type="compositionally biased region" description="Acidic residues" evidence="1">
    <location>
        <begin position="241"/>
        <end position="254"/>
    </location>
</feature>
<feature type="compositionally biased region" description="Polar residues" evidence="1">
    <location>
        <begin position="72"/>
        <end position="84"/>
    </location>
</feature>